<dbReference type="PROSITE" id="PS50174">
    <property type="entry name" value="G_PATCH"/>
    <property type="match status" value="1"/>
</dbReference>
<feature type="domain" description="R3H" evidence="3">
    <location>
        <begin position="181"/>
        <end position="243"/>
    </location>
</feature>
<reference evidence="4 5" key="1">
    <citation type="submission" date="2017-06" db="EMBL/GenBank/DDBJ databases">
        <title>Ant-infecting Ophiocordyceps genomes reveal a high diversity of potential behavioral manipulation genes and a possible major role for enterotoxins.</title>
        <authorList>
            <person name="De Bekker C."/>
            <person name="Evans H.C."/>
            <person name="Brachmann A."/>
            <person name="Hughes D.P."/>
        </authorList>
    </citation>
    <scope>NUCLEOTIDE SEQUENCE [LARGE SCALE GENOMIC DNA]</scope>
    <source>
        <strain evidence="4 5">Map16</strain>
    </source>
</reference>
<dbReference type="InterPro" id="IPR000467">
    <property type="entry name" value="G_patch_dom"/>
</dbReference>
<dbReference type="InterPro" id="IPR036867">
    <property type="entry name" value="R3H_dom_sf"/>
</dbReference>
<dbReference type="AlphaFoldDB" id="A0A2C5YJ99"/>
<accession>A0A2C5YJ99</accession>
<proteinExistence type="predicted"/>
<dbReference type="OrthoDB" id="21470at2759"/>
<name>A0A2C5YJ99_9HYPO</name>
<dbReference type="Proteomes" id="UP000226431">
    <property type="component" value="Unassembled WGS sequence"/>
</dbReference>
<feature type="region of interest" description="Disordered" evidence="1">
    <location>
        <begin position="1"/>
        <end position="38"/>
    </location>
</feature>
<evidence type="ECO:0000313" key="4">
    <source>
        <dbReference type="EMBL" id="PHH68817.1"/>
    </source>
</evidence>
<dbReference type="Gene3D" id="3.30.1370.50">
    <property type="entry name" value="R3H-like domain"/>
    <property type="match status" value="1"/>
</dbReference>
<dbReference type="GO" id="GO:0003676">
    <property type="term" value="F:nucleic acid binding"/>
    <property type="evidence" value="ECO:0007669"/>
    <property type="project" value="UniProtKB-UniRule"/>
</dbReference>
<feature type="compositionally biased region" description="Basic residues" evidence="1">
    <location>
        <begin position="95"/>
        <end position="117"/>
    </location>
</feature>
<comment type="caution">
    <text evidence="4">The sequence shown here is derived from an EMBL/GenBank/DDBJ whole genome shotgun (WGS) entry which is preliminary data.</text>
</comment>
<evidence type="ECO:0000259" key="2">
    <source>
        <dbReference type="PROSITE" id="PS50174"/>
    </source>
</evidence>
<evidence type="ECO:0000313" key="5">
    <source>
        <dbReference type="Proteomes" id="UP000226431"/>
    </source>
</evidence>
<organism evidence="4 5">
    <name type="scientific">Ophiocordyceps camponoti-rufipedis</name>
    <dbReference type="NCBI Taxonomy" id="2004952"/>
    <lineage>
        <taxon>Eukaryota</taxon>
        <taxon>Fungi</taxon>
        <taxon>Dikarya</taxon>
        <taxon>Ascomycota</taxon>
        <taxon>Pezizomycotina</taxon>
        <taxon>Sordariomycetes</taxon>
        <taxon>Hypocreomycetidae</taxon>
        <taxon>Hypocreales</taxon>
        <taxon>Ophiocordycipitaceae</taxon>
        <taxon>Ophiocordyceps</taxon>
    </lineage>
</organism>
<dbReference type="PANTHER" id="PTHR14195">
    <property type="entry name" value="G PATCH DOMAIN CONTAINING PROTEIN 2"/>
    <property type="match status" value="1"/>
</dbReference>
<feature type="region of interest" description="Disordered" evidence="1">
    <location>
        <begin position="83"/>
        <end position="128"/>
    </location>
</feature>
<feature type="compositionally biased region" description="Polar residues" evidence="1">
    <location>
        <begin position="9"/>
        <end position="27"/>
    </location>
</feature>
<dbReference type="InterPro" id="IPR001374">
    <property type="entry name" value="R3H_dom"/>
</dbReference>
<sequence>MRDHGFASDTVSHESPNSEGTAITSRNDPIAGNCSLNTSQQVIPFNPFQEESNLRDAETCRLAARPLAEKDSEEESLVHLIAAQCLDTGPDRQRKSQPSHRRPKKDPKAVQHHRQTKSRGSNFPSLPEGFDLDLEENLRASWNKDRLKKKHRKKQREEFRSMGLLGRHSKQNDLWVKYPHGMDSVQITEEVKTFLQKTQETITFPPLDLRYRKFIHELANQFGVKSKSVGGTDQRRPILSRTSKTLPYVESRFEQALVRLRRREFTHIKRTQVSNPMLQNLASTSYQDGEIVGATAPALGVENRGRVMLERMGWCNGTALGAPNNKGILQPVTHTMRRNKAGLQ</sequence>
<dbReference type="InterPro" id="IPR051189">
    <property type="entry name" value="Splicing_assoc_domain"/>
</dbReference>
<dbReference type="Pfam" id="PF01585">
    <property type="entry name" value="G-patch"/>
    <property type="match status" value="1"/>
</dbReference>
<dbReference type="EMBL" id="NJES01000878">
    <property type="protein sequence ID" value="PHH68817.1"/>
    <property type="molecule type" value="Genomic_DNA"/>
</dbReference>
<gene>
    <name evidence="4" type="ORF">CDD80_7213</name>
</gene>
<feature type="domain" description="G-patch" evidence="2">
    <location>
        <begin position="301"/>
        <end position="344"/>
    </location>
</feature>
<keyword evidence="5" id="KW-1185">Reference proteome</keyword>
<dbReference type="Pfam" id="PF01424">
    <property type="entry name" value="R3H"/>
    <property type="match status" value="1"/>
</dbReference>
<dbReference type="STRING" id="2004952.A0A2C5YJ99"/>
<evidence type="ECO:0000259" key="3">
    <source>
        <dbReference type="PROSITE" id="PS51061"/>
    </source>
</evidence>
<protein>
    <recommendedName>
        <fullName evidence="6">Protein SQS1</fullName>
    </recommendedName>
</protein>
<dbReference type="PROSITE" id="PS51061">
    <property type="entry name" value="R3H"/>
    <property type="match status" value="1"/>
</dbReference>
<dbReference type="SUPFAM" id="SSF82708">
    <property type="entry name" value="R3H domain"/>
    <property type="match status" value="1"/>
</dbReference>
<dbReference type="SMART" id="SM00393">
    <property type="entry name" value="R3H"/>
    <property type="match status" value="1"/>
</dbReference>
<evidence type="ECO:0008006" key="6">
    <source>
        <dbReference type="Google" id="ProtNLM"/>
    </source>
</evidence>
<evidence type="ECO:0000256" key="1">
    <source>
        <dbReference type="SAM" id="MobiDB-lite"/>
    </source>
</evidence>